<reference evidence="7 8" key="1">
    <citation type="submission" date="2019-10" db="EMBL/GenBank/DDBJ databases">
        <title>Gracilibacillus salitolerans sp. nov., a moderate halophile isolated from a saline soil in northwest China.</title>
        <authorList>
            <person name="Gan L."/>
        </authorList>
    </citation>
    <scope>NUCLEOTIDE SEQUENCE [LARGE SCALE GENOMIC DNA]</scope>
    <source>
        <strain evidence="7 8">TP2-8</strain>
    </source>
</reference>
<keyword evidence="8" id="KW-1185">Reference proteome</keyword>
<comment type="caution">
    <text evidence="7">The sequence shown here is derived from an EMBL/GenBank/DDBJ whole genome shotgun (WGS) entry which is preliminary data.</text>
</comment>
<comment type="catalytic activity">
    <reaction evidence="1">
        <text>dihydroxyacetone + phosphoenolpyruvate = dihydroxyacetone phosphate + pyruvate</text>
        <dbReference type="Rhea" id="RHEA:18381"/>
        <dbReference type="ChEBI" id="CHEBI:15361"/>
        <dbReference type="ChEBI" id="CHEBI:16016"/>
        <dbReference type="ChEBI" id="CHEBI:57642"/>
        <dbReference type="ChEBI" id="CHEBI:58702"/>
        <dbReference type="EC" id="2.7.1.121"/>
    </reaction>
</comment>
<dbReference type="GO" id="GO:0009401">
    <property type="term" value="P:phosphoenolpyruvate-dependent sugar phosphotransferase system"/>
    <property type="evidence" value="ECO:0007669"/>
    <property type="project" value="InterPro"/>
</dbReference>
<gene>
    <name evidence="7" type="primary">dhaM</name>
    <name evidence="7" type="ORF">GH885_04070</name>
</gene>
<dbReference type="PANTHER" id="PTHR38594:SF1">
    <property type="entry name" value="PEP-DEPENDENT DIHYDROXYACETONE KINASE, PHOSPHORYL DONOR SUBUNIT DHAM"/>
    <property type="match status" value="1"/>
</dbReference>
<evidence type="ECO:0000313" key="7">
    <source>
        <dbReference type="EMBL" id="MRI65524.1"/>
    </source>
</evidence>
<dbReference type="PROSITE" id="PS51096">
    <property type="entry name" value="PTS_EIIA_TYPE_4"/>
    <property type="match status" value="1"/>
</dbReference>
<evidence type="ECO:0000259" key="6">
    <source>
        <dbReference type="PROSITE" id="PS51096"/>
    </source>
</evidence>
<dbReference type="PANTHER" id="PTHR38594">
    <property type="entry name" value="PEP-DEPENDENT DIHYDROXYACETONE KINASE, PHOSPHORYL DONOR SUBUNIT DHAM"/>
    <property type="match status" value="1"/>
</dbReference>
<dbReference type="EC" id="2.7.1.121" evidence="3"/>
<evidence type="ECO:0000256" key="2">
    <source>
        <dbReference type="ARBA" id="ARBA00002788"/>
    </source>
</evidence>
<organism evidence="7 8">
    <name type="scientific">Gracilibacillus thailandensis</name>
    <dbReference type="NCBI Taxonomy" id="563735"/>
    <lineage>
        <taxon>Bacteria</taxon>
        <taxon>Bacillati</taxon>
        <taxon>Bacillota</taxon>
        <taxon>Bacilli</taxon>
        <taxon>Bacillales</taxon>
        <taxon>Bacillaceae</taxon>
        <taxon>Gracilibacillus</taxon>
    </lineage>
</organism>
<evidence type="ECO:0000256" key="1">
    <source>
        <dbReference type="ARBA" id="ARBA00001113"/>
    </source>
</evidence>
<dbReference type="RefSeq" id="WP_153834354.1">
    <property type="nucleotide sequence ID" value="NZ_JBHUMW010000058.1"/>
</dbReference>
<dbReference type="GO" id="GO:0016020">
    <property type="term" value="C:membrane"/>
    <property type="evidence" value="ECO:0007669"/>
    <property type="project" value="InterPro"/>
</dbReference>
<dbReference type="InterPro" id="IPR039643">
    <property type="entry name" value="DhaM"/>
</dbReference>
<dbReference type="SUPFAM" id="SSF53062">
    <property type="entry name" value="PTS system fructose IIA component-like"/>
    <property type="match status" value="1"/>
</dbReference>
<dbReference type="InterPro" id="IPR036662">
    <property type="entry name" value="PTS_EIIA_man-typ_sf"/>
</dbReference>
<dbReference type="GO" id="GO:0019563">
    <property type="term" value="P:glycerol catabolic process"/>
    <property type="evidence" value="ECO:0007669"/>
    <property type="project" value="InterPro"/>
</dbReference>
<name>A0A6N7QVF0_9BACI</name>
<proteinExistence type="predicted"/>
<dbReference type="GO" id="GO:0047324">
    <property type="term" value="F:phosphoenolpyruvate-glycerone phosphotransferase activity"/>
    <property type="evidence" value="ECO:0007669"/>
    <property type="project" value="UniProtKB-EC"/>
</dbReference>
<dbReference type="InterPro" id="IPR012844">
    <property type="entry name" value="DhaM_N"/>
</dbReference>
<dbReference type="EMBL" id="WJEE01000005">
    <property type="protein sequence ID" value="MRI65524.1"/>
    <property type="molecule type" value="Genomic_DNA"/>
</dbReference>
<sequence length="128" mass="13669">MAEKVGIIIVSHSFPIGQGIRALIDQVIDDVPLSLACGTEDNEIGTSIEKIQEAIEQAAGESGAIIFYDLGSAKMNAEMAMELLESSNIRIAEDIPVVEGSYIAAVESNLGKSVEEIISSLEKMKINM</sequence>
<evidence type="ECO:0000256" key="3">
    <source>
        <dbReference type="ARBA" id="ARBA00012095"/>
    </source>
</evidence>
<dbReference type="Proteomes" id="UP000435187">
    <property type="component" value="Unassembled WGS sequence"/>
</dbReference>
<dbReference type="AlphaFoldDB" id="A0A6N7QVF0"/>
<evidence type="ECO:0000256" key="4">
    <source>
        <dbReference type="ARBA" id="ARBA00022679"/>
    </source>
</evidence>
<feature type="domain" description="PTS EIIA type-4" evidence="6">
    <location>
        <begin position="4"/>
        <end position="128"/>
    </location>
</feature>
<comment type="function">
    <text evidence="2">Component of the dihydroxyacetone kinase complex, which is responsible for the phosphoenolpyruvate (PEP)-dependent phosphorylation of dihydroxyacetone. DhaM serves as the phosphoryl donor. Is phosphorylated by phosphoenolpyruvate in an EI- and HPr-dependent reaction, and a phosphorelay system on histidine residues finally leads to phosphoryl transfer to DhaL and dihydroxyacetone.</text>
</comment>
<dbReference type="Gene3D" id="3.40.50.510">
    <property type="entry name" value="Phosphotransferase system, mannose-type IIA component"/>
    <property type="match status" value="1"/>
</dbReference>
<accession>A0A6N7QVF0</accession>
<dbReference type="InterPro" id="IPR004701">
    <property type="entry name" value="PTS_EIIA_man-typ"/>
</dbReference>
<comment type="subunit">
    <text evidence="5">Homodimer. The dihydroxyacetone kinase complex is composed of a homodimer of DhaM, a homodimer of DhaK and the subunit DhaL.</text>
</comment>
<dbReference type="Pfam" id="PF03610">
    <property type="entry name" value="EIIA-man"/>
    <property type="match status" value="1"/>
</dbReference>
<evidence type="ECO:0000256" key="5">
    <source>
        <dbReference type="ARBA" id="ARBA00046577"/>
    </source>
</evidence>
<dbReference type="NCBIfam" id="TIGR02364">
    <property type="entry name" value="dha_pts"/>
    <property type="match status" value="1"/>
</dbReference>
<keyword evidence="4 7" id="KW-0808">Transferase</keyword>
<keyword evidence="7" id="KW-0418">Kinase</keyword>
<evidence type="ECO:0000313" key="8">
    <source>
        <dbReference type="Proteomes" id="UP000435187"/>
    </source>
</evidence>
<protein>
    <recommendedName>
        <fullName evidence="3">phosphoenolpyruvate--glycerone phosphotransferase</fullName>
        <ecNumber evidence="3">2.7.1.121</ecNumber>
    </recommendedName>
</protein>